<proteinExistence type="predicted"/>
<reference evidence="9" key="4">
    <citation type="submission" date="2025-05" db="UniProtKB">
        <authorList>
            <consortium name="Ensembl"/>
        </authorList>
    </citation>
    <scope>IDENTIFICATION</scope>
</reference>
<organism evidence="9 12">
    <name type="scientific">Canis lupus familiaris</name>
    <name type="common">Dog</name>
    <name type="synonym">Canis familiaris</name>
    <dbReference type="NCBI Taxonomy" id="9615"/>
    <lineage>
        <taxon>Eukaryota</taxon>
        <taxon>Metazoa</taxon>
        <taxon>Chordata</taxon>
        <taxon>Craniata</taxon>
        <taxon>Vertebrata</taxon>
        <taxon>Euteleostomi</taxon>
        <taxon>Mammalia</taxon>
        <taxon>Eutheria</taxon>
        <taxon>Laurasiatheria</taxon>
        <taxon>Carnivora</taxon>
        <taxon>Caniformia</taxon>
        <taxon>Canidae</taxon>
        <taxon>Canis</taxon>
    </lineage>
</organism>
<evidence type="ECO:0000256" key="5">
    <source>
        <dbReference type="PROSITE-ProRule" id="PRU00042"/>
    </source>
</evidence>
<dbReference type="OrthoDB" id="9622403at2759"/>
<dbReference type="PANTHER" id="PTHR23232">
    <property type="entry name" value="KRAB DOMAIN C2H2 ZINC FINGER"/>
    <property type="match status" value="1"/>
</dbReference>
<dbReference type="Ensembl" id="ENSCAFT00030000468.1">
    <property type="protein sequence ID" value="ENSCAFP00030000409.1"/>
    <property type="gene ID" value="ENSCAFG00030000293.1"/>
</dbReference>
<dbReference type="Gene3D" id="6.10.140.140">
    <property type="match status" value="1"/>
</dbReference>
<keyword evidence="2" id="KW-0677">Repeat</keyword>
<keyword evidence="3 5" id="KW-0863">Zinc-finger</keyword>
<dbReference type="InterPro" id="IPR013087">
    <property type="entry name" value="Znf_C2H2_type"/>
</dbReference>
<evidence type="ECO:0000256" key="2">
    <source>
        <dbReference type="ARBA" id="ARBA00022737"/>
    </source>
</evidence>
<protein>
    <submittedName>
        <fullName evidence="9">Uncharacterized protein</fullName>
    </submittedName>
</protein>
<dbReference type="Proteomes" id="UP000694542">
    <property type="component" value="Chromosome 8"/>
</dbReference>
<dbReference type="InterPro" id="IPR036051">
    <property type="entry name" value="KRAB_dom_sf"/>
</dbReference>
<dbReference type="InterPro" id="IPR001909">
    <property type="entry name" value="KRAB"/>
</dbReference>
<evidence type="ECO:0000313" key="10">
    <source>
        <dbReference type="Ensembl" id="ENSCAFP00040005838.1"/>
    </source>
</evidence>
<dbReference type="Ensembl" id="ENSCAFT00000097065.1">
    <property type="protein sequence ID" value="ENSCAFP00000070583.1"/>
    <property type="gene ID" value="ENSCAFG00000057378.1"/>
</dbReference>
<dbReference type="Proteomes" id="UP000694429">
    <property type="component" value="Chromosome 8"/>
</dbReference>
<dbReference type="Ensembl" id="ENSCAFT00040006739.1">
    <property type="protein sequence ID" value="ENSCAFP00040005838.1"/>
    <property type="gene ID" value="ENSCAFG00040003508.1"/>
</dbReference>
<evidence type="ECO:0000313" key="11">
    <source>
        <dbReference type="Proteomes" id="UP000002254"/>
    </source>
</evidence>
<dbReference type="SMART" id="SM00349">
    <property type="entry name" value="KRAB"/>
    <property type="match status" value="1"/>
</dbReference>
<evidence type="ECO:0000259" key="7">
    <source>
        <dbReference type="PROSITE" id="PS50805"/>
    </source>
</evidence>
<name>A0A8C0LW64_CANLF</name>
<dbReference type="InterPro" id="IPR036236">
    <property type="entry name" value="Znf_C2H2_sf"/>
</dbReference>
<evidence type="ECO:0000259" key="6">
    <source>
        <dbReference type="PROSITE" id="PS50157"/>
    </source>
</evidence>
<sequence length="102" mass="11795">MILLCDLMFEDMAMDLTLEEWQKLDSALRTAFRDVMLEKDRNLTSVGCPVSMSNVIFKLEPGEELWMVGEGTLPPACLGDRHYECKFCQEAFSRKTYLIIHQ</sequence>
<evidence type="ECO:0000256" key="3">
    <source>
        <dbReference type="ARBA" id="ARBA00022771"/>
    </source>
</evidence>
<dbReference type="PANTHER" id="PTHR23232:SF138">
    <property type="entry name" value="KRAB DOMAIN-CONTAINING PROTEIN"/>
    <property type="match status" value="1"/>
</dbReference>
<keyword evidence="1" id="KW-0479">Metal-binding</keyword>
<dbReference type="SUPFAM" id="SSF109640">
    <property type="entry name" value="KRAB domain (Kruppel-associated box)"/>
    <property type="match status" value="1"/>
</dbReference>
<reference evidence="8 11" key="1">
    <citation type="journal article" date="2005" name="Nature">
        <title>Genome sequence, comparative analysis and haplotype structure of the domestic dog.</title>
        <authorList>
            <consortium name="Broad Sequencing Platform"/>
            <person name="Lindblad-Toh K."/>
            <person name="Wade C.M."/>
            <person name="Mikkelsen T.S."/>
            <person name="Karlsson E.K."/>
            <person name="Jaffe D.B."/>
            <person name="Kamal M."/>
            <person name="Clamp M."/>
            <person name="Chang J.L."/>
            <person name="Kulbokas E.J. III"/>
            <person name="Zody M.C."/>
            <person name="Mauceli E."/>
            <person name="Xie X."/>
            <person name="Breen M."/>
            <person name="Wayne R.K."/>
            <person name="Ostrander E.A."/>
            <person name="Ponting C.P."/>
            <person name="Galibert F."/>
            <person name="Smith D.R."/>
            <person name="DeJong P.J."/>
            <person name="Kirkness E."/>
            <person name="Alvarez P."/>
            <person name="Biagi T."/>
            <person name="Brockman W."/>
            <person name="Butler J."/>
            <person name="Chin C.W."/>
            <person name="Cook A."/>
            <person name="Cuff J."/>
            <person name="Daly M.J."/>
            <person name="DeCaprio D."/>
            <person name="Gnerre S."/>
            <person name="Grabherr M."/>
            <person name="Kellis M."/>
            <person name="Kleber M."/>
            <person name="Bardeleben C."/>
            <person name="Goodstadt L."/>
            <person name="Heger A."/>
            <person name="Hitte C."/>
            <person name="Kim L."/>
            <person name="Koepfli K.P."/>
            <person name="Parker H.G."/>
            <person name="Pollinger J.P."/>
            <person name="Searle S.M."/>
            <person name="Sutter N.B."/>
            <person name="Thomas R."/>
            <person name="Webber C."/>
            <person name="Baldwin J."/>
            <person name="Abebe A."/>
            <person name="Abouelleil A."/>
            <person name="Aftuck L."/>
            <person name="Ait-Zahra M."/>
            <person name="Aldredge T."/>
            <person name="Allen N."/>
            <person name="An P."/>
            <person name="Anderson S."/>
            <person name="Antoine C."/>
            <person name="Arachchi H."/>
            <person name="Aslam A."/>
            <person name="Ayotte L."/>
            <person name="Bachantsang P."/>
            <person name="Barry A."/>
            <person name="Bayul T."/>
            <person name="Benamara M."/>
            <person name="Berlin A."/>
            <person name="Bessette D."/>
            <person name="Blitshteyn B."/>
            <person name="Bloom T."/>
            <person name="Blye J."/>
            <person name="Boguslavskiy L."/>
            <person name="Bonnet C."/>
            <person name="Boukhgalter B."/>
            <person name="Brown A."/>
            <person name="Cahill P."/>
            <person name="Calixte N."/>
            <person name="Camarata J."/>
            <person name="Cheshatsang Y."/>
            <person name="Chu J."/>
            <person name="Citroen M."/>
            <person name="Collymore A."/>
            <person name="Cooke P."/>
            <person name="Dawoe T."/>
            <person name="Daza R."/>
            <person name="Decktor K."/>
            <person name="DeGray S."/>
            <person name="Dhargay N."/>
            <person name="Dooley K."/>
            <person name="Dooley K."/>
            <person name="Dorje P."/>
            <person name="Dorjee K."/>
            <person name="Dorris L."/>
            <person name="Duffey N."/>
            <person name="Dupes A."/>
            <person name="Egbiremolen O."/>
            <person name="Elong R."/>
            <person name="Falk J."/>
            <person name="Farina A."/>
            <person name="Faro S."/>
            <person name="Ferguson D."/>
            <person name="Ferreira P."/>
            <person name="Fisher S."/>
            <person name="FitzGerald M."/>
            <person name="Foley K."/>
            <person name="Foley C."/>
            <person name="Franke A."/>
            <person name="Friedrich D."/>
            <person name="Gage D."/>
            <person name="Garber M."/>
            <person name="Gearin G."/>
            <person name="Giannoukos G."/>
            <person name="Goode T."/>
            <person name="Goyette A."/>
            <person name="Graham J."/>
            <person name="Grandbois E."/>
            <person name="Gyaltsen K."/>
            <person name="Hafez N."/>
            <person name="Hagopian D."/>
            <person name="Hagos B."/>
            <person name="Hall J."/>
            <person name="Healy C."/>
            <person name="Hegarty R."/>
            <person name="Honan T."/>
            <person name="Horn A."/>
            <person name="Houde N."/>
            <person name="Hughes L."/>
            <person name="Hunnicutt L."/>
            <person name="Husby M."/>
            <person name="Jester B."/>
            <person name="Jones C."/>
            <person name="Kamat A."/>
            <person name="Kanga B."/>
            <person name="Kells C."/>
            <person name="Khazanovich D."/>
            <person name="Kieu A.C."/>
            <person name="Kisner P."/>
            <person name="Kumar M."/>
            <person name="Lance K."/>
            <person name="Landers T."/>
            <person name="Lara M."/>
            <person name="Lee W."/>
            <person name="Leger J.P."/>
            <person name="Lennon N."/>
            <person name="Leuper L."/>
            <person name="LeVine S."/>
            <person name="Liu J."/>
            <person name="Liu X."/>
            <person name="Lokyitsang Y."/>
            <person name="Lokyitsang T."/>
            <person name="Lui A."/>
            <person name="Macdonald J."/>
            <person name="Major J."/>
            <person name="Marabella R."/>
            <person name="Maru K."/>
            <person name="Matthews C."/>
            <person name="McDonough S."/>
            <person name="Mehta T."/>
            <person name="Meldrim J."/>
            <person name="Melnikov A."/>
            <person name="Meneus L."/>
            <person name="Mihalev A."/>
            <person name="Mihova T."/>
            <person name="Miller K."/>
            <person name="Mittelman R."/>
            <person name="Mlenga V."/>
            <person name="Mulrain L."/>
            <person name="Munson G."/>
            <person name="Navidi A."/>
            <person name="Naylor J."/>
            <person name="Nguyen T."/>
            <person name="Nguyen N."/>
            <person name="Nguyen C."/>
            <person name="Nguyen T."/>
            <person name="Nicol R."/>
            <person name="Norbu N."/>
            <person name="Norbu C."/>
            <person name="Novod N."/>
            <person name="Nyima T."/>
            <person name="Olandt P."/>
            <person name="O'Neill B."/>
            <person name="O'Neill K."/>
            <person name="Osman S."/>
            <person name="Oyono L."/>
            <person name="Patti C."/>
            <person name="Perrin D."/>
            <person name="Phunkhang P."/>
            <person name="Pierre F."/>
            <person name="Priest M."/>
            <person name="Rachupka A."/>
            <person name="Raghuraman S."/>
            <person name="Rameau R."/>
            <person name="Ray V."/>
            <person name="Raymond C."/>
            <person name="Rege F."/>
            <person name="Rise C."/>
            <person name="Rogers J."/>
            <person name="Rogov P."/>
            <person name="Sahalie J."/>
            <person name="Settipalli S."/>
            <person name="Sharpe T."/>
            <person name="Shea T."/>
            <person name="Sheehan M."/>
            <person name="Sherpa N."/>
            <person name="Shi J."/>
            <person name="Shih D."/>
            <person name="Sloan J."/>
            <person name="Smith C."/>
            <person name="Sparrow T."/>
            <person name="Stalker J."/>
            <person name="Stange-Thomann N."/>
            <person name="Stavropoulos S."/>
            <person name="Stone C."/>
            <person name="Stone S."/>
            <person name="Sykes S."/>
            <person name="Tchuinga P."/>
            <person name="Tenzing P."/>
            <person name="Tesfaye S."/>
            <person name="Thoulutsang D."/>
            <person name="Thoulutsang Y."/>
            <person name="Topham K."/>
            <person name="Topping I."/>
            <person name="Tsamla T."/>
            <person name="Vassiliev H."/>
            <person name="Venkataraman V."/>
            <person name="Vo A."/>
            <person name="Wangchuk T."/>
            <person name="Wangdi T."/>
            <person name="Weiand M."/>
            <person name="Wilkinson J."/>
            <person name="Wilson A."/>
            <person name="Yadav S."/>
            <person name="Yang S."/>
            <person name="Yang X."/>
            <person name="Young G."/>
            <person name="Yu Q."/>
            <person name="Zainoun J."/>
            <person name="Zembek L."/>
            <person name="Zimmer A."/>
            <person name="Lander E.S."/>
        </authorList>
    </citation>
    <scope>NUCLEOTIDE SEQUENCE [LARGE SCALE GENOMIC DNA]</scope>
    <source>
        <strain evidence="8">Boxer</strain>
    </source>
</reference>
<dbReference type="SUPFAM" id="SSF57667">
    <property type="entry name" value="beta-beta-alpha zinc fingers"/>
    <property type="match status" value="1"/>
</dbReference>
<evidence type="ECO:0000313" key="12">
    <source>
        <dbReference type="Proteomes" id="UP000694429"/>
    </source>
</evidence>
<dbReference type="PROSITE" id="PS50805">
    <property type="entry name" value="KRAB"/>
    <property type="match status" value="1"/>
</dbReference>
<accession>A0A8C0LW64</accession>
<feature type="domain" description="C2H2-type" evidence="6">
    <location>
        <begin position="83"/>
        <end position="102"/>
    </location>
</feature>
<dbReference type="CDD" id="cd07765">
    <property type="entry name" value="KRAB_A-box"/>
    <property type="match status" value="1"/>
</dbReference>
<reference evidence="9" key="3">
    <citation type="submission" date="2019-03" db="EMBL/GenBank/DDBJ databases">
        <authorList>
            <person name="Warren W.C."/>
            <person name="Johnson G.S."/>
        </authorList>
    </citation>
    <scope>NUCLEOTIDE SEQUENCE [LARGE SCALE GENOMIC DNA]</scope>
    <source>
        <strain evidence="9">Basenji</strain>
    </source>
</reference>
<keyword evidence="4" id="KW-0862">Zinc</keyword>
<dbReference type="Pfam" id="PF01352">
    <property type="entry name" value="KRAB"/>
    <property type="match status" value="1"/>
</dbReference>
<dbReference type="AlphaFoldDB" id="A0A8C0LW64"/>
<dbReference type="GO" id="GO:0008270">
    <property type="term" value="F:zinc ion binding"/>
    <property type="evidence" value="ECO:0007669"/>
    <property type="project" value="UniProtKB-KW"/>
</dbReference>
<dbReference type="Proteomes" id="UP000002254">
    <property type="component" value="Chromosome 8"/>
</dbReference>
<dbReference type="PROSITE" id="PS50157">
    <property type="entry name" value="ZINC_FINGER_C2H2_2"/>
    <property type="match status" value="1"/>
</dbReference>
<feature type="domain" description="KRAB" evidence="7">
    <location>
        <begin position="7"/>
        <end position="78"/>
    </location>
</feature>
<dbReference type="GO" id="GO:0006355">
    <property type="term" value="P:regulation of DNA-templated transcription"/>
    <property type="evidence" value="ECO:0007669"/>
    <property type="project" value="InterPro"/>
</dbReference>
<dbReference type="FunFam" id="3.30.160.60:FF:000339">
    <property type="entry name" value="zinc finger protein 300"/>
    <property type="match status" value="1"/>
</dbReference>
<evidence type="ECO:0000313" key="9">
    <source>
        <dbReference type="Ensembl" id="ENSCAFP00030000409.1"/>
    </source>
</evidence>
<dbReference type="Gene3D" id="3.30.160.60">
    <property type="entry name" value="Classic Zinc Finger"/>
    <property type="match status" value="1"/>
</dbReference>
<dbReference type="InterPro" id="IPR050169">
    <property type="entry name" value="Krueppel_C2H2_ZnF"/>
</dbReference>
<evidence type="ECO:0000256" key="4">
    <source>
        <dbReference type="ARBA" id="ARBA00022833"/>
    </source>
</evidence>
<evidence type="ECO:0000256" key="1">
    <source>
        <dbReference type="ARBA" id="ARBA00022723"/>
    </source>
</evidence>
<evidence type="ECO:0000313" key="8">
    <source>
        <dbReference type="Ensembl" id="ENSCAFP00000070583.1"/>
    </source>
</evidence>
<reference evidence="10" key="2">
    <citation type="submission" date="2018-10" db="EMBL/GenBank/DDBJ databases">
        <title>De novo assembly of a Great Dane genome.</title>
        <authorList>
            <person name="Kidd J.M."/>
            <person name="Pendleton A.L."/>
            <person name="Shen F."/>
            <person name="Emery S."/>
        </authorList>
    </citation>
    <scope>NUCLEOTIDE SEQUENCE [LARGE SCALE GENOMIC DNA]</scope>
    <source>
        <strain evidence="10">Great Dane</strain>
    </source>
</reference>